<proteinExistence type="predicted"/>
<keyword evidence="1" id="KW-0812">Transmembrane</keyword>
<feature type="transmembrane region" description="Helical" evidence="1">
    <location>
        <begin position="89"/>
        <end position="108"/>
    </location>
</feature>
<reference evidence="2 3" key="1">
    <citation type="submission" date="2017-08" db="EMBL/GenBank/DDBJ databases">
        <title>Infants hospitalized years apart are colonized by the same room-sourced microbial strains.</title>
        <authorList>
            <person name="Brooks B."/>
            <person name="Olm M.R."/>
            <person name="Firek B.A."/>
            <person name="Baker R."/>
            <person name="Thomas B.C."/>
            <person name="Morowitz M.J."/>
            <person name="Banfield J.F."/>
        </authorList>
    </citation>
    <scope>NUCLEOTIDE SEQUENCE [LARGE SCALE GENOMIC DNA]</scope>
    <source>
        <strain evidence="2">S2_005_003_R2_41</strain>
    </source>
</reference>
<protein>
    <submittedName>
        <fullName evidence="2">Uncharacterized protein</fullName>
    </submittedName>
</protein>
<dbReference type="EMBL" id="QFPP01000246">
    <property type="protein sequence ID" value="PZQ71243.1"/>
    <property type="molecule type" value="Genomic_DNA"/>
</dbReference>
<dbReference type="Gene3D" id="1.20.1280.290">
    <property type="match status" value="1"/>
</dbReference>
<gene>
    <name evidence="2" type="ORF">DI563_17640</name>
</gene>
<dbReference type="AlphaFoldDB" id="A0A2W5RV17"/>
<evidence type="ECO:0000313" key="3">
    <source>
        <dbReference type="Proteomes" id="UP000249135"/>
    </source>
</evidence>
<feature type="transmembrane region" description="Helical" evidence="1">
    <location>
        <begin position="25"/>
        <end position="47"/>
    </location>
</feature>
<keyword evidence="1" id="KW-0472">Membrane</keyword>
<feature type="transmembrane region" description="Helical" evidence="1">
    <location>
        <begin position="59"/>
        <end position="77"/>
    </location>
</feature>
<dbReference type="Proteomes" id="UP000249135">
    <property type="component" value="Unassembled WGS sequence"/>
</dbReference>
<keyword evidence="1" id="KW-1133">Transmembrane helix</keyword>
<sequence>MAVSPAAVARTARDPLVPASLYARALAWVFTLFSSARVMAYVPTIWALWQSGDSQQHSLFTWITWTGANATMALWLWEQNGRRPSRAVVVNLCNAVMCAATLVLIVALRL</sequence>
<organism evidence="2 3">
    <name type="scientific">Variovorax paradoxus</name>
    <dbReference type="NCBI Taxonomy" id="34073"/>
    <lineage>
        <taxon>Bacteria</taxon>
        <taxon>Pseudomonadati</taxon>
        <taxon>Pseudomonadota</taxon>
        <taxon>Betaproteobacteria</taxon>
        <taxon>Burkholderiales</taxon>
        <taxon>Comamonadaceae</taxon>
        <taxon>Variovorax</taxon>
    </lineage>
</organism>
<evidence type="ECO:0000313" key="2">
    <source>
        <dbReference type="EMBL" id="PZQ71243.1"/>
    </source>
</evidence>
<evidence type="ECO:0000256" key="1">
    <source>
        <dbReference type="SAM" id="Phobius"/>
    </source>
</evidence>
<accession>A0A2W5RV17</accession>
<name>A0A2W5RV17_VARPD</name>
<comment type="caution">
    <text evidence="2">The sequence shown here is derived from an EMBL/GenBank/DDBJ whole genome shotgun (WGS) entry which is preliminary data.</text>
</comment>